<dbReference type="Gene3D" id="1.20.120.1220">
    <property type="match status" value="1"/>
</dbReference>
<evidence type="ECO:0000256" key="7">
    <source>
        <dbReference type="SAM" id="Phobius"/>
    </source>
</evidence>
<evidence type="ECO:0000256" key="4">
    <source>
        <dbReference type="ARBA" id="ARBA00022692"/>
    </source>
</evidence>
<dbReference type="GO" id="GO:0004190">
    <property type="term" value="F:aspartic-type endopeptidase activity"/>
    <property type="evidence" value="ECO:0007669"/>
    <property type="project" value="InterPro"/>
</dbReference>
<dbReference type="GO" id="GO:0005886">
    <property type="term" value="C:plasma membrane"/>
    <property type="evidence" value="ECO:0007669"/>
    <property type="project" value="UniProtKB-SubCell"/>
</dbReference>
<evidence type="ECO:0000313" key="11">
    <source>
        <dbReference type="Proteomes" id="UP000217265"/>
    </source>
</evidence>
<evidence type="ECO:0000256" key="6">
    <source>
        <dbReference type="ARBA" id="ARBA00023136"/>
    </source>
</evidence>
<evidence type="ECO:0000256" key="2">
    <source>
        <dbReference type="ARBA" id="ARBA00005801"/>
    </source>
</evidence>
<name>A0A290QN07_9BACT</name>
<evidence type="ECO:0000259" key="9">
    <source>
        <dbReference type="Pfam" id="PF06750"/>
    </source>
</evidence>
<feature type="domain" description="Prepilin type IV endopeptidase peptidase" evidence="8">
    <location>
        <begin position="113"/>
        <end position="234"/>
    </location>
</feature>
<evidence type="ECO:0000256" key="1">
    <source>
        <dbReference type="ARBA" id="ARBA00004651"/>
    </source>
</evidence>
<evidence type="ECO:0000313" key="10">
    <source>
        <dbReference type="EMBL" id="ATC66081.1"/>
    </source>
</evidence>
<dbReference type="OrthoDB" id="9789291at2"/>
<feature type="transmembrane region" description="Helical" evidence="7">
    <location>
        <begin position="12"/>
        <end position="35"/>
    </location>
</feature>
<keyword evidence="4 7" id="KW-0812">Transmembrane</keyword>
<reference evidence="10 11" key="1">
    <citation type="submission" date="2017-09" db="EMBL/GenBank/DDBJ databases">
        <title>Complete genome sequence of Verrucomicrobial strain HZ-65, isolated from freshwater.</title>
        <authorList>
            <person name="Choi A."/>
        </authorList>
    </citation>
    <scope>NUCLEOTIDE SEQUENCE [LARGE SCALE GENOMIC DNA]</scope>
    <source>
        <strain evidence="10 11">HZ-65</strain>
    </source>
</reference>
<keyword evidence="5 7" id="KW-1133">Transmembrane helix</keyword>
<organism evidence="10 11">
    <name type="scientific">Nibricoccus aquaticus</name>
    <dbReference type="NCBI Taxonomy" id="2576891"/>
    <lineage>
        <taxon>Bacteria</taxon>
        <taxon>Pseudomonadati</taxon>
        <taxon>Verrucomicrobiota</taxon>
        <taxon>Opitutia</taxon>
        <taxon>Opitutales</taxon>
        <taxon>Opitutaceae</taxon>
        <taxon>Nibricoccus</taxon>
    </lineage>
</organism>
<feature type="domain" description="Prepilin peptidase A24 N-terminal" evidence="9">
    <location>
        <begin position="22"/>
        <end position="104"/>
    </location>
</feature>
<evidence type="ECO:0000259" key="8">
    <source>
        <dbReference type="Pfam" id="PF01478"/>
    </source>
</evidence>
<dbReference type="Proteomes" id="UP000217265">
    <property type="component" value="Chromosome"/>
</dbReference>
<dbReference type="InterPro" id="IPR010627">
    <property type="entry name" value="Prepilin_pept_A24_N"/>
</dbReference>
<proteinExistence type="inferred from homology"/>
<evidence type="ECO:0000256" key="3">
    <source>
        <dbReference type="ARBA" id="ARBA00022475"/>
    </source>
</evidence>
<comment type="similarity">
    <text evidence="2">Belongs to the peptidase A24 family.</text>
</comment>
<keyword evidence="6 7" id="KW-0472">Membrane</keyword>
<feature type="transmembrane region" description="Helical" evidence="7">
    <location>
        <begin position="174"/>
        <end position="195"/>
    </location>
</feature>
<dbReference type="PANTHER" id="PTHR30487">
    <property type="entry name" value="TYPE 4 PREPILIN-LIKE PROTEINS LEADER PEPTIDE-PROCESSING ENZYME"/>
    <property type="match status" value="1"/>
</dbReference>
<comment type="subcellular location">
    <subcellularLocation>
        <location evidence="1">Cell membrane</location>
        <topology evidence="1">Multi-pass membrane protein</topology>
    </subcellularLocation>
</comment>
<gene>
    <name evidence="10" type="ORF">CMV30_09855</name>
</gene>
<dbReference type="GO" id="GO:0006465">
    <property type="term" value="P:signal peptide processing"/>
    <property type="evidence" value="ECO:0007669"/>
    <property type="project" value="TreeGrafter"/>
</dbReference>
<dbReference type="EMBL" id="CP023344">
    <property type="protein sequence ID" value="ATC66081.1"/>
    <property type="molecule type" value="Genomic_DNA"/>
</dbReference>
<dbReference type="InterPro" id="IPR000045">
    <property type="entry name" value="Prepilin_IV_endopep_pep"/>
</dbReference>
<evidence type="ECO:0000256" key="5">
    <source>
        <dbReference type="ARBA" id="ARBA00022989"/>
    </source>
</evidence>
<feature type="transmembrane region" description="Helical" evidence="7">
    <location>
        <begin position="84"/>
        <end position="104"/>
    </location>
</feature>
<keyword evidence="11" id="KW-1185">Reference proteome</keyword>
<protein>
    <submittedName>
        <fullName evidence="10">Prepilin peptidase</fullName>
    </submittedName>
</protein>
<dbReference type="Pfam" id="PF06750">
    <property type="entry name" value="A24_N_bact"/>
    <property type="match status" value="1"/>
</dbReference>
<dbReference type="PANTHER" id="PTHR30487:SF0">
    <property type="entry name" value="PREPILIN LEADER PEPTIDASE_N-METHYLTRANSFERASE-RELATED"/>
    <property type="match status" value="1"/>
</dbReference>
<keyword evidence="3" id="KW-1003">Cell membrane</keyword>
<dbReference type="Pfam" id="PF01478">
    <property type="entry name" value="Peptidase_A24"/>
    <property type="match status" value="1"/>
</dbReference>
<dbReference type="InterPro" id="IPR050882">
    <property type="entry name" value="Prepilin_peptidase/N-MTase"/>
</dbReference>
<feature type="transmembrane region" description="Helical" evidence="7">
    <location>
        <begin position="207"/>
        <end position="235"/>
    </location>
</feature>
<dbReference type="AlphaFoldDB" id="A0A290QN07"/>
<accession>A0A290QN07</accession>
<feature type="transmembrane region" description="Helical" evidence="7">
    <location>
        <begin position="136"/>
        <end position="154"/>
    </location>
</feature>
<dbReference type="KEGG" id="vbh:CMV30_09855"/>
<sequence length="301" mass="32629">MESDIALLSDAFPWFFPIAAFIFGTLIGSFLNVCIYRIPAKKSVIHPGSTCACGQPIKWYDNIPVLSWFILRGKARCCGRPYSFRYAFVELLTGALFLACWLHFPPAKALCGMFFVSCLICASFIDLDHFEIPDRFSIGLAVIGVILAAFVPSLHGQSHELPLIAGLRSGVIALNGVLIGSALVLWIAILAEAVLKKEAMGFGDVKFVGAIGAFCGWQGAITSIFGGAIIGSLWFAGALLWQKMSGKQMKLKTPEPGEAPADLGVGAHVPYGPMLALGGLLHFLFLHRWVEAYFAQLQEML</sequence>